<feature type="transmembrane region" description="Helical" evidence="2">
    <location>
        <begin position="157"/>
        <end position="178"/>
    </location>
</feature>
<evidence type="ECO:0008006" key="5">
    <source>
        <dbReference type="Google" id="ProtNLM"/>
    </source>
</evidence>
<feature type="compositionally biased region" description="Pro residues" evidence="1">
    <location>
        <begin position="36"/>
        <end position="48"/>
    </location>
</feature>
<keyword evidence="2" id="KW-1133">Transmembrane helix</keyword>
<feature type="transmembrane region" description="Helical" evidence="2">
    <location>
        <begin position="64"/>
        <end position="85"/>
    </location>
</feature>
<protein>
    <recommendedName>
        <fullName evidence="5">Integral membrane protein</fullName>
    </recommendedName>
</protein>
<dbReference type="RefSeq" id="WP_254183242.1">
    <property type="nucleotide sequence ID" value="NZ_JANARS010000011.1"/>
</dbReference>
<keyword evidence="2" id="KW-0812">Transmembrane</keyword>
<reference evidence="3 4" key="1">
    <citation type="submission" date="2022-06" db="EMBL/GenBank/DDBJ databases">
        <authorList>
            <person name="So Y."/>
        </authorList>
    </citation>
    <scope>NUCLEOTIDE SEQUENCE [LARGE SCALE GENOMIC DNA]</scope>
    <source>
        <strain evidence="3 4">STR3</strain>
    </source>
</reference>
<accession>A0ABT1L225</accession>
<keyword evidence="2" id="KW-0472">Membrane</keyword>
<evidence type="ECO:0000256" key="2">
    <source>
        <dbReference type="SAM" id="Phobius"/>
    </source>
</evidence>
<evidence type="ECO:0000313" key="4">
    <source>
        <dbReference type="Proteomes" id="UP001204524"/>
    </source>
</evidence>
<gene>
    <name evidence="3" type="ORF">NCI01_19950</name>
</gene>
<evidence type="ECO:0000256" key="1">
    <source>
        <dbReference type="SAM" id="MobiDB-lite"/>
    </source>
</evidence>
<sequence length="184" mass="18503">MADGAPDDGPPLEMPSLSLRRRTRTSDGPVSSRPTEAPPPEVPQPSEPSPGGARRRLPDVPLTGLPAAALTGVAVGGQAVLLAWLAGVGCEAVRGTSSCGGGPGLLILLVVLAALAWSGSLLLRLLGVPHPGSTSALAVGILAVLVLVFLLGSLDEWWALVAVPVASAIAYGVSWWVTTAAGDD</sequence>
<dbReference type="Proteomes" id="UP001204524">
    <property type="component" value="Unassembled WGS sequence"/>
</dbReference>
<feature type="transmembrane region" description="Helical" evidence="2">
    <location>
        <begin position="133"/>
        <end position="151"/>
    </location>
</feature>
<name>A0ABT1L225_9ACTN</name>
<feature type="region of interest" description="Disordered" evidence="1">
    <location>
        <begin position="1"/>
        <end position="58"/>
    </location>
</feature>
<proteinExistence type="predicted"/>
<evidence type="ECO:0000313" key="3">
    <source>
        <dbReference type="EMBL" id="MCP3424081.1"/>
    </source>
</evidence>
<feature type="transmembrane region" description="Helical" evidence="2">
    <location>
        <begin position="105"/>
        <end position="126"/>
    </location>
</feature>
<dbReference type="EMBL" id="JANARS010000011">
    <property type="protein sequence ID" value="MCP3424081.1"/>
    <property type="molecule type" value="Genomic_DNA"/>
</dbReference>
<comment type="caution">
    <text evidence="3">The sequence shown here is derived from an EMBL/GenBank/DDBJ whole genome shotgun (WGS) entry which is preliminary data.</text>
</comment>
<keyword evidence="4" id="KW-1185">Reference proteome</keyword>
<organism evidence="3 4">
    <name type="scientific">Nocardioides pinisoli</name>
    <dbReference type="NCBI Taxonomy" id="2950279"/>
    <lineage>
        <taxon>Bacteria</taxon>
        <taxon>Bacillati</taxon>
        <taxon>Actinomycetota</taxon>
        <taxon>Actinomycetes</taxon>
        <taxon>Propionibacteriales</taxon>
        <taxon>Nocardioidaceae</taxon>
        <taxon>Nocardioides</taxon>
    </lineage>
</organism>